<gene>
    <name evidence="3" type="ORF">CDL12_11483</name>
</gene>
<feature type="compositionally biased region" description="Polar residues" evidence="2">
    <location>
        <begin position="39"/>
        <end position="59"/>
    </location>
</feature>
<dbReference type="PANTHER" id="PTHR33493:SF3">
    <property type="entry name" value="LATE EMBRYOGENESIS ABUNDANT PROTEIN, LEA_1 SUBGROUP"/>
    <property type="match status" value="1"/>
</dbReference>
<comment type="caution">
    <text evidence="3">The sequence shown here is derived from an EMBL/GenBank/DDBJ whole genome shotgun (WGS) entry which is preliminary data.</text>
</comment>
<sequence>MAREAEAAMDLHVNKAAEKVAEHERKHHQPSHAEDIYSQEESYGRNPNSPVAGYSSNPMNGGAPDPYAVQEEKELAKARVQVAHEIRMAREAEAAMDLHVNKAAEKVAEHERKHHQPGHAEDIYSQEESYGRNPNSPVAGYSSNPMNGGAPDPYAANIDSTASTAGTAYTGGRSGGLPTNNNLL</sequence>
<reference evidence="4" key="1">
    <citation type="journal article" date="2018" name="Gigascience">
        <title>Genome assembly of the Pink Ipe (Handroanthus impetiginosus, Bignoniaceae), a highly valued, ecologically keystone Neotropical timber forest tree.</title>
        <authorList>
            <person name="Silva-Junior O.B."/>
            <person name="Grattapaglia D."/>
            <person name="Novaes E."/>
            <person name="Collevatti R.G."/>
        </authorList>
    </citation>
    <scope>NUCLEOTIDE SEQUENCE [LARGE SCALE GENOMIC DNA]</scope>
    <source>
        <strain evidence="4">cv. UFG-1</strain>
    </source>
</reference>
<dbReference type="STRING" id="429701.A0A2G9HEF6"/>
<proteinExistence type="inferred from homology"/>
<feature type="compositionally biased region" description="Basic and acidic residues" evidence="2">
    <location>
        <begin position="12"/>
        <end position="24"/>
    </location>
</feature>
<dbReference type="EMBL" id="NKXS01002000">
    <property type="protein sequence ID" value="PIN15878.1"/>
    <property type="molecule type" value="Genomic_DNA"/>
</dbReference>
<feature type="compositionally biased region" description="Polar residues" evidence="2">
    <location>
        <begin position="126"/>
        <end position="146"/>
    </location>
</feature>
<dbReference type="AlphaFoldDB" id="A0A2G9HEF6"/>
<feature type="compositionally biased region" description="Low complexity" evidence="2">
    <location>
        <begin position="160"/>
        <end position="171"/>
    </location>
</feature>
<keyword evidence="4" id="KW-1185">Reference proteome</keyword>
<evidence type="ECO:0000256" key="1">
    <source>
        <dbReference type="ARBA" id="ARBA00010975"/>
    </source>
</evidence>
<feature type="compositionally biased region" description="Basic and acidic residues" evidence="2">
    <location>
        <begin position="101"/>
        <end position="111"/>
    </location>
</feature>
<comment type="similarity">
    <text evidence="1">Belongs to the LEA type 1 family.</text>
</comment>
<name>A0A2G9HEF6_9LAMI</name>
<protein>
    <submittedName>
        <fullName evidence="3">Uncharacterized protein</fullName>
    </submittedName>
</protein>
<dbReference type="PANTHER" id="PTHR33493">
    <property type="entry name" value="LATE EMBRYOGENESIS ABUNDANT PROTEIN 6-RELATED"/>
    <property type="match status" value="1"/>
</dbReference>
<evidence type="ECO:0000256" key="2">
    <source>
        <dbReference type="SAM" id="MobiDB-lite"/>
    </source>
</evidence>
<dbReference type="GO" id="GO:0009793">
    <property type="term" value="P:embryo development ending in seed dormancy"/>
    <property type="evidence" value="ECO:0007669"/>
    <property type="project" value="InterPro"/>
</dbReference>
<evidence type="ECO:0000313" key="3">
    <source>
        <dbReference type="EMBL" id="PIN15878.1"/>
    </source>
</evidence>
<dbReference type="Proteomes" id="UP000231279">
    <property type="component" value="Unassembled WGS sequence"/>
</dbReference>
<dbReference type="OrthoDB" id="910397at2759"/>
<evidence type="ECO:0000313" key="4">
    <source>
        <dbReference type="Proteomes" id="UP000231279"/>
    </source>
</evidence>
<feature type="region of interest" description="Disordered" evidence="2">
    <location>
        <begin position="1"/>
        <end position="76"/>
    </location>
</feature>
<organism evidence="3 4">
    <name type="scientific">Handroanthus impetiginosus</name>
    <dbReference type="NCBI Taxonomy" id="429701"/>
    <lineage>
        <taxon>Eukaryota</taxon>
        <taxon>Viridiplantae</taxon>
        <taxon>Streptophyta</taxon>
        <taxon>Embryophyta</taxon>
        <taxon>Tracheophyta</taxon>
        <taxon>Spermatophyta</taxon>
        <taxon>Magnoliopsida</taxon>
        <taxon>eudicotyledons</taxon>
        <taxon>Gunneridae</taxon>
        <taxon>Pentapetalae</taxon>
        <taxon>asterids</taxon>
        <taxon>lamiids</taxon>
        <taxon>Lamiales</taxon>
        <taxon>Bignoniaceae</taxon>
        <taxon>Crescentiina</taxon>
        <taxon>Tabebuia alliance</taxon>
        <taxon>Handroanthus</taxon>
    </lineage>
</organism>
<feature type="region of interest" description="Disordered" evidence="2">
    <location>
        <begin position="101"/>
        <end position="184"/>
    </location>
</feature>
<dbReference type="InterPro" id="IPR005513">
    <property type="entry name" value="LEA_1"/>
</dbReference>
<accession>A0A2G9HEF6</accession>